<evidence type="ECO:0000256" key="1">
    <source>
        <dbReference type="ARBA" id="ARBA00004651"/>
    </source>
</evidence>
<evidence type="ECO:0000256" key="3">
    <source>
        <dbReference type="ARBA" id="ARBA00022989"/>
    </source>
</evidence>
<comment type="caution">
    <text evidence="7">The sequence shown here is derived from an EMBL/GenBank/DDBJ whole genome shotgun (WGS) entry which is preliminary data.</text>
</comment>
<dbReference type="InterPro" id="IPR011701">
    <property type="entry name" value="MFS"/>
</dbReference>
<organism evidence="7 8">
    <name type="scientific">Streptomyces ziwulingensis</name>
    <dbReference type="NCBI Taxonomy" id="1045501"/>
    <lineage>
        <taxon>Bacteria</taxon>
        <taxon>Bacillati</taxon>
        <taxon>Actinomycetota</taxon>
        <taxon>Actinomycetes</taxon>
        <taxon>Kitasatosporales</taxon>
        <taxon>Streptomycetaceae</taxon>
        <taxon>Streptomyces</taxon>
    </lineage>
</organism>
<feature type="transmembrane region" description="Helical" evidence="5">
    <location>
        <begin position="59"/>
        <end position="79"/>
    </location>
</feature>
<comment type="subcellular location">
    <subcellularLocation>
        <location evidence="1">Cell membrane</location>
        <topology evidence="1">Multi-pass membrane protein</topology>
    </subcellularLocation>
</comment>
<sequence length="441" mass="46154">MSSSPALSSRGSRLALLVVALCWVAVLFDGLDMFIYGSVLPHMLEQKALGITSGQAGDLGSYATFGMLVGALAAGTVADRVGRRKLMLACVTLFSLASGLCAVADGVTVFGLGRTLAGVGLGGLLPTAISMVSDYAPRGRAALTIGLLMTAHHAGGILSAYVALWIVEPLGWRAAFWVCVLPLLFVPVLFKWLPESLSFLVAKGRTEEARELAGRFDVELPAATGRTSGAAWANLAHLFRGREWIQTLLYWLASFGGLLLVYGVATWLPTLMRSEGYELGSALTFVVLFNLGGIVGMLVAGRASDRFGAPRISAIWFALTAAGVFLLSVHMPLALTFVVVFLTGVFLNSAQTMIYATVSIGSSPAHRATAVGWTSGMGRFGAVFGPWLGGQLLAADQGDWGFTAFAIAGVSSMVFIGIAAVRTAKRPPAADGTGHKLVAAH</sequence>
<dbReference type="CDD" id="cd17365">
    <property type="entry name" value="MFS_PcaK_like"/>
    <property type="match status" value="1"/>
</dbReference>
<accession>A0ABP9D4B1</accession>
<feature type="transmembrane region" description="Helical" evidence="5">
    <location>
        <begin position="337"/>
        <end position="358"/>
    </location>
</feature>
<feature type="transmembrane region" description="Helical" evidence="5">
    <location>
        <begin position="312"/>
        <end position="331"/>
    </location>
</feature>
<feature type="transmembrane region" description="Helical" evidence="5">
    <location>
        <begin position="143"/>
        <end position="166"/>
    </location>
</feature>
<feature type="transmembrane region" description="Helical" evidence="5">
    <location>
        <begin position="370"/>
        <end position="388"/>
    </location>
</feature>
<dbReference type="Proteomes" id="UP001501265">
    <property type="component" value="Unassembled WGS sequence"/>
</dbReference>
<feature type="transmembrane region" description="Helical" evidence="5">
    <location>
        <begin position="14"/>
        <end position="39"/>
    </location>
</feature>
<dbReference type="RefSeq" id="WP_345624321.1">
    <property type="nucleotide sequence ID" value="NZ_BAABIG010000087.1"/>
</dbReference>
<keyword evidence="8" id="KW-1185">Reference proteome</keyword>
<feature type="transmembrane region" description="Helical" evidence="5">
    <location>
        <begin position="280"/>
        <end position="300"/>
    </location>
</feature>
<feature type="transmembrane region" description="Helical" evidence="5">
    <location>
        <begin position="116"/>
        <end position="136"/>
    </location>
</feature>
<reference evidence="8" key="1">
    <citation type="journal article" date="2019" name="Int. J. Syst. Evol. Microbiol.">
        <title>The Global Catalogue of Microorganisms (GCM) 10K type strain sequencing project: providing services to taxonomists for standard genome sequencing and annotation.</title>
        <authorList>
            <consortium name="The Broad Institute Genomics Platform"/>
            <consortium name="The Broad Institute Genome Sequencing Center for Infectious Disease"/>
            <person name="Wu L."/>
            <person name="Ma J."/>
        </authorList>
    </citation>
    <scope>NUCLEOTIDE SEQUENCE [LARGE SCALE GENOMIC DNA]</scope>
    <source>
        <strain evidence="8">JCM 18081</strain>
    </source>
</reference>
<keyword evidence="3 5" id="KW-1133">Transmembrane helix</keyword>
<evidence type="ECO:0000313" key="8">
    <source>
        <dbReference type="Proteomes" id="UP001501265"/>
    </source>
</evidence>
<proteinExistence type="predicted"/>
<dbReference type="PANTHER" id="PTHR23508:SF10">
    <property type="entry name" value="CARBOXYLIC ACID TRANSPORTER PROTEIN HOMOLOG"/>
    <property type="match status" value="1"/>
</dbReference>
<dbReference type="Gene3D" id="1.20.1250.20">
    <property type="entry name" value="MFS general substrate transporter like domains"/>
    <property type="match status" value="1"/>
</dbReference>
<feature type="transmembrane region" description="Helical" evidence="5">
    <location>
        <begin position="400"/>
        <end position="421"/>
    </location>
</feature>
<evidence type="ECO:0000256" key="2">
    <source>
        <dbReference type="ARBA" id="ARBA00022692"/>
    </source>
</evidence>
<keyword evidence="4 5" id="KW-0472">Membrane</keyword>
<dbReference type="EMBL" id="BAABIG010000087">
    <property type="protein sequence ID" value="GAA4823036.1"/>
    <property type="molecule type" value="Genomic_DNA"/>
</dbReference>
<dbReference type="PROSITE" id="PS50850">
    <property type="entry name" value="MFS"/>
    <property type="match status" value="1"/>
</dbReference>
<dbReference type="PROSITE" id="PS00216">
    <property type="entry name" value="SUGAR_TRANSPORT_1"/>
    <property type="match status" value="1"/>
</dbReference>
<feature type="transmembrane region" description="Helical" evidence="5">
    <location>
        <begin position="86"/>
        <end position="110"/>
    </location>
</feature>
<evidence type="ECO:0000313" key="7">
    <source>
        <dbReference type="EMBL" id="GAA4823036.1"/>
    </source>
</evidence>
<keyword evidence="2 5" id="KW-0812">Transmembrane</keyword>
<dbReference type="PANTHER" id="PTHR23508">
    <property type="entry name" value="CARBOXYLIC ACID TRANSPORTER PROTEIN HOMOLOG"/>
    <property type="match status" value="1"/>
</dbReference>
<evidence type="ECO:0000259" key="6">
    <source>
        <dbReference type="PROSITE" id="PS50850"/>
    </source>
</evidence>
<gene>
    <name evidence="7" type="ORF">GCM10023220_65580</name>
</gene>
<dbReference type="InterPro" id="IPR036259">
    <property type="entry name" value="MFS_trans_sf"/>
</dbReference>
<evidence type="ECO:0000256" key="4">
    <source>
        <dbReference type="ARBA" id="ARBA00023136"/>
    </source>
</evidence>
<dbReference type="SUPFAM" id="SSF103473">
    <property type="entry name" value="MFS general substrate transporter"/>
    <property type="match status" value="1"/>
</dbReference>
<dbReference type="InterPro" id="IPR005829">
    <property type="entry name" value="Sugar_transporter_CS"/>
</dbReference>
<name>A0ABP9D4B1_9ACTN</name>
<dbReference type="Pfam" id="PF07690">
    <property type="entry name" value="MFS_1"/>
    <property type="match status" value="1"/>
</dbReference>
<protein>
    <submittedName>
        <fullName evidence="7">Aromatic acid/H+ symport family MFS transporter</fullName>
    </submittedName>
</protein>
<feature type="transmembrane region" description="Helical" evidence="5">
    <location>
        <begin position="172"/>
        <end position="193"/>
    </location>
</feature>
<dbReference type="InterPro" id="IPR020846">
    <property type="entry name" value="MFS_dom"/>
</dbReference>
<feature type="transmembrane region" description="Helical" evidence="5">
    <location>
        <begin position="248"/>
        <end position="268"/>
    </location>
</feature>
<evidence type="ECO:0000256" key="5">
    <source>
        <dbReference type="SAM" id="Phobius"/>
    </source>
</evidence>
<feature type="domain" description="Major facilitator superfamily (MFS) profile" evidence="6">
    <location>
        <begin position="18"/>
        <end position="427"/>
    </location>
</feature>